<gene>
    <name evidence="7" type="ORF">DES39_1744</name>
</gene>
<keyword evidence="3 5" id="KW-1133">Transmembrane helix</keyword>
<name>A0A495RDE0_9GAMM</name>
<evidence type="ECO:0000256" key="4">
    <source>
        <dbReference type="ARBA" id="ARBA00023136"/>
    </source>
</evidence>
<dbReference type="PANTHER" id="PTHR33507:SF3">
    <property type="entry name" value="INNER MEMBRANE PROTEIN YBBJ"/>
    <property type="match status" value="1"/>
</dbReference>
<organism evidence="7 8">
    <name type="scientific">Orbus hercynius</name>
    <dbReference type="NCBI Taxonomy" id="593135"/>
    <lineage>
        <taxon>Bacteria</taxon>
        <taxon>Pseudomonadati</taxon>
        <taxon>Pseudomonadota</taxon>
        <taxon>Gammaproteobacteria</taxon>
        <taxon>Orbales</taxon>
        <taxon>Orbaceae</taxon>
        <taxon>Orbus</taxon>
    </lineage>
</organism>
<evidence type="ECO:0000256" key="3">
    <source>
        <dbReference type="ARBA" id="ARBA00022989"/>
    </source>
</evidence>
<proteinExistence type="predicted"/>
<dbReference type="InterPro" id="IPR012340">
    <property type="entry name" value="NA-bd_OB-fold"/>
</dbReference>
<evidence type="ECO:0000313" key="8">
    <source>
        <dbReference type="Proteomes" id="UP000278542"/>
    </source>
</evidence>
<dbReference type="EMBL" id="RBWY01000003">
    <property type="protein sequence ID" value="RKS85234.1"/>
    <property type="molecule type" value="Genomic_DNA"/>
</dbReference>
<feature type="transmembrane region" description="Helical" evidence="5">
    <location>
        <begin position="33"/>
        <end position="52"/>
    </location>
</feature>
<keyword evidence="8" id="KW-1185">Reference proteome</keyword>
<evidence type="ECO:0000256" key="1">
    <source>
        <dbReference type="ARBA" id="ARBA00004141"/>
    </source>
</evidence>
<feature type="transmembrane region" description="Helical" evidence="5">
    <location>
        <begin position="58"/>
        <end position="78"/>
    </location>
</feature>
<dbReference type="RefSeq" id="WP_121145384.1">
    <property type="nucleotide sequence ID" value="NZ_RBWY01000003.1"/>
</dbReference>
<keyword evidence="4 5" id="KW-0472">Membrane</keyword>
<dbReference type="Pfam" id="PF01957">
    <property type="entry name" value="NfeD"/>
    <property type="match status" value="1"/>
</dbReference>
<dbReference type="Gene3D" id="2.40.50.140">
    <property type="entry name" value="Nucleic acid-binding proteins"/>
    <property type="match status" value="1"/>
</dbReference>
<sequence length="153" mass="16768">MNEFLSAIYTSPHWVFIALGGVLLIIELLGTGGYSLWSGISALIVGIIAWVIPVSWAFLWILFAIFTLLTAYVWWVWLKKHGGDKAQKGTLNQPQNDLLGITTEVVEAIHHGRGRVKIKDGTWSATCDHDVAVGEMVTVVGVDGIILKVVRVS</sequence>
<feature type="transmembrane region" description="Helical" evidence="5">
    <location>
        <begin position="6"/>
        <end position="26"/>
    </location>
</feature>
<evidence type="ECO:0000256" key="2">
    <source>
        <dbReference type="ARBA" id="ARBA00022692"/>
    </source>
</evidence>
<dbReference type="PANTHER" id="PTHR33507">
    <property type="entry name" value="INNER MEMBRANE PROTEIN YBBJ"/>
    <property type="match status" value="1"/>
</dbReference>
<dbReference type="InterPro" id="IPR002810">
    <property type="entry name" value="NfeD-like_C"/>
</dbReference>
<keyword evidence="2 5" id="KW-0812">Transmembrane</keyword>
<protein>
    <recommendedName>
        <fullName evidence="6">NfeD-like C-terminal domain-containing protein</fullName>
    </recommendedName>
</protein>
<dbReference type="OrthoDB" id="6402862at2"/>
<evidence type="ECO:0000259" key="6">
    <source>
        <dbReference type="Pfam" id="PF01957"/>
    </source>
</evidence>
<comment type="subcellular location">
    <subcellularLocation>
        <location evidence="1">Membrane</location>
        <topology evidence="1">Multi-pass membrane protein</topology>
    </subcellularLocation>
</comment>
<dbReference type="AlphaFoldDB" id="A0A495RDE0"/>
<comment type="caution">
    <text evidence="7">The sequence shown here is derived from an EMBL/GenBank/DDBJ whole genome shotgun (WGS) entry which is preliminary data.</text>
</comment>
<dbReference type="GO" id="GO:0005886">
    <property type="term" value="C:plasma membrane"/>
    <property type="evidence" value="ECO:0007669"/>
    <property type="project" value="TreeGrafter"/>
</dbReference>
<evidence type="ECO:0000313" key="7">
    <source>
        <dbReference type="EMBL" id="RKS85234.1"/>
    </source>
</evidence>
<reference evidence="7 8" key="1">
    <citation type="submission" date="2018-10" db="EMBL/GenBank/DDBJ databases">
        <title>Genomic Encyclopedia of Type Strains, Phase IV (KMG-IV): sequencing the most valuable type-strain genomes for metagenomic binning, comparative biology and taxonomic classification.</title>
        <authorList>
            <person name="Goeker M."/>
        </authorList>
    </citation>
    <scope>NUCLEOTIDE SEQUENCE [LARGE SCALE GENOMIC DNA]</scope>
    <source>
        <strain evidence="7 8">DSM 22228</strain>
    </source>
</reference>
<dbReference type="Proteomes" id="UP000278542">
    <property type="component" value="Unassembled WGS sequence"/>
</dbReference>
<evidence type="ECO:0000256" key="5">
    <source>
        <dbReference type="SAM" id="Phobius"/>
    </source>
</evidence>
<feature type="domain" description="NfeD-like C-terminal" evidence="6">
    <location>
        <begin position="96"/>
        <end position="150"/>
    </location>
</feature>
<dbReference type="InterPro" id="IPR052165">
    <property type="entry name" value="Membrane_assoc_protease"/>
</dbReference>
<accession>A0A495RDE0</accession>
<dbReference type="SUPFAM" id="SSF141322">
    <property type="entry name" value="NfeD domain-like"/>
    <property type="match status" value="1"/>
</dbReference>